<keyword evidence="5" id="KW-0269">Exonuclease</keyword>
<evidence type="ECO:0000313" key="11">
    <source>
        <dbReference type="EMBL" id="VEU22946.1"/>
    </source>
</evidence>
<keyword evidence="12" id="KW-1185">Reference proteome</keyword>
<keyword evidence="6" id="KW-0539">Nucleus</keyword>
<evidence type="ECO:0000256" key="6">
    <source>
        <dbReference type="ARBA" id="ARBA00023242"/>
    </source>
</evidence>
<evidence type="ECO:0000256" key="8">
    <source>
        <dbReference type="ARBA" id="ARBA00039985"/>
    </source>
</evidence>
<dbReference type="AlphaFoldDB" id="A0A448YPZ5"/>
<dbReference type="GO" id="GO:0005634">
    <property type="term" value="C:nucleus"/>
    <property type="evidence" value="ECO:0007669"/>
    <property type="project" value="UniProtKB-SubCell"/>
</dbReference>
<dbReference type="InterPro" id="IPR036397">
    <property type="entry name" value="RNaseH_sf"/>
</dbReference>
<dbReference type="EMBL" id="CAACVR010000034">
    <property type="protein sequence ID" value="VEU22946.1"/>
    <property type="molecule type" value="Genomic_DNA"/>
</dbReference>
<evidence type="ECO:0000256" key="3">
    <source>
        <dbReference type="ARBA" id="ARBA00022722"/>
    </source>
</evidence>
<evidence type="ECO:0000259" key="10">
    <source>
        <dbReference type="SMART" id="SM00479"/>
    </source>
</evidence>
<dbReference type="PANTHER" id="PTHR12801:SF118">
    <property type="entry name" value="RNA EXONUCLEASE 3"/>
    <property type="match status" value="1"/>
</dbReference>
<sequence>MPAKRRNDFDDVPAKKIKHAKLLPIPVLPYAPVRQDERQHYLKLLHKEYAKGIDDNSIAISRAVEEEYEICKKSKSRMEYTNVVKKSMYKLMKARKIGDDRRREKAVNDQRDVPTTSTAQRKISPSPHPSLPASSASSASSASLPAPSTPLPAPPTPPPSLYSQLSKLCVPKELLIKHKFVMDLPEVVKPDDIEECIRCHTKFLRSEQFDTKNHRTTVCKFHPGKMLLETNSNIIGGGQRRVRNREYSNRYYTCCHELQGESEGCKELPSHVFKPEDPGILHWFKRFRTIEGLRKTLDIRDDEKSQIERKRRIRAIGIDCEMCFTNLGFELMKVSAIDFDTMKPILDNLVIPDGEIVVDLNSQVSGVYSVPKEGDPGTLTFDEVMVRLAELTDRDTIVIGHGLENDLNVLRLIYPRIVDTAVLFSENQIDPMRKDPLKKLAWKYLSKNIQQSEHDPMEDAEIPVEIVKRVLMNANLRKQRVSR</sequence>
<dbReference type="InParanoid" id="A0A448YPZ5"/>
<dbReference type="GO" id="GO:0004527">
    <property type="term" value="F:exonuclease activity"/>
    <property type="evidence" value="ECO:0007669"/>
    <property type="project" value="UniProtKB-KW"/>
</dbReference>
<feature type="compositionally biased region" description="Polar residues" evidence="9">
    <location>
        <begin position="113"/>
        <end position="123"/>
    </location>
</feature>
<protein>
    <recommendedName>
        <fullName evidence="8">RNA exonuclease 3</fullName>
    </recommendedName>
</protein>
<dbReference type="Gene3D" id="3.30.420.10">
    <property type="entry name" value="Ribonuclease H-like superfamily/Ribonuclease H"/>
    <property type="match status" value="1"/>
</dbReference>
<dbReference type="STRING" id="13370.A0A448YPZ5"/>
<evidence type="ECO:0000256" key="1">
    <source>
        <dbReference type="ARBA" id="ARBA00004123"/>
    </source>
</evidence>
<comment type="subcellular location">
    <subcellularLocation>
        <location evidence="1">Nucleus</location>
    </subcellularLocation>
</comment>
<dbReference type="SMART" id="SM00479">
    <property type="entry name" value="EXOIII"/>
    <property type="match status" value="1"/>
</dbReference>
<evidence type="ECO:0000256" key="9">
    <source>
        <dbReference type="SAM" id="MobiDB-lite"/>
    </source>
</evidence>
<keyword evidence="3" id="KW-0540">Nuclease</keyword>
<dbReference type="Proteomes" id="UP000290900">
    <property type="component" value="Unassembled WGS sequence"/>
</dbReference>
<comment type="similarity">
    <text evidence="2">Belongs to the REXO1/REXO3 family.</text>
</comment>
<dbReference type="InterPro" id="IPR012337">
    <property type="entry name" value="RNaseH-like_sf"/>
</dbReference>
<comment type="function">
    <text evidence="7">3' to 5' exoribonuclease required for proper 3' end maturation of MRP RNA and of the U5L snRNA.</text>
</comment>
<evidence type="ECO:0000313" key="12">
    <source>
        <dbReference type="Proteomes" id="UP000290900"/>
    </source>
</evidence>
<feature type="compositionally biased region" description="Basic and acidic residues" evidence="9">
    <location>
        <begin position="96"/>
        <end position="112"/>
    </location>
</feature>
<reference evidence="11 12" key="1">
    <citation type="submission" date="2018-12" db="EMBL/GenBank/DDBJ databases">
        <authorList>
            <person name="Tiukova I."/>
            <person name="Dainat J."/>
        </authorList>
    </citation>
    <scope>NUCLEOTIDE SEQUENCE [LARGE SCALE GENOMIC DNA]</scope>
</reference>
<name>A0A448YPZ5_BRENA</name>
<evidence type="ECO:0000256" key="5">
    <source>
        <dbReference type="ARBA" id="ARBA00022839"/>
    </source>
</evidence>
<evidence type="ECO:0000256" key="7">
    <source>
        <dbReference type="ARBA" id="ARBA00037201"/>
    </source>
</evidence>
<dbReference type="InterPro" id="IPR013520">
    <property type="entry name" value="Ribonucl_H"/>
</dbReference>
<feature type="compositionally biased region" description="Pro residues" evidence="9">
    <location>
        <begin position="147"/>
        <end position="158"/>
    </location>
</feature>
<dbReference type="GO" id="GO:0003676">
    <property type="term" value="F:nucleic acid binding"/>
    <property type="evidence" value="ECO:0007669"/>
    <property type="project" value="InterPro"/>
</dbReference>
<accession>A0A448YPZ5</accession>
<evidence type="ECO:0000256" key="4">
    <source>
        <dbReference type="ARBA" id="ARBA00022801"/>
    </source>
</evidence>
<dbReference type="PANTHER" id="PTHR12801">
    <property type="entry name" value="RNA EXONUCLEASE REXO1 / RECO3 FAMILY MEMBER-RELATED"/>
    <property type="match status" value="1"/>
</dbReference>
<keyword evidence="4" id="KW-0378">Hydrolase</keyword>
<proteinExistence type="inferred from homology"/>
<evidence type="ECO:0000256" key="2">
    <source>
        <dbReference type="ARBA" id="ARBA00006357"/>
    </source>
</evidence>
<feature type="domain" description="Exonuclease" evidence="10">
    <location>
        <begin position="314"/>
        <end position="476"/>
    </location>
</feature>
<dbReference type="Pfam" id="PF15870">
    <property type="entry name" value="EloA-BP1"/>
    <property type="match status" value="1"/>
</dbReference>
<gene>
    <name evidence="11" type="ORF">BRENAR_LOCUS3677</name>
</gene>
<organism evidence="11 12">
    <name type="scientific">Brettanomyces naardenensis</name>
    <name type="common">Yeast</name>
    <dbReference type="NCBI Taxonomy" id="13370"/>
    <lineage>
        <taxon>Eukaryota</taxon>
        <taxon>Fungi</taxon>
        <taxon>Dikarya</taxon>
        <taxon>Ascomycota</taxon>
        <taxon>Saccharomycotina</taxon>
        <taxon>Pichiomycetes</taxon>
        <taxon>Pichiales</taxon>
        <taxon>Pichiaceae</taxon>
        <taxon>Brettanomyces</taxon>
    </lineage>
</organism>
<dbReference type="FunCoup" id="A0A448YPZ5">
    <property type="interactions" value="101"/>
</dbReference>
<dbReference type="InterPro" id="IPR031736">
    <property type="entry name" value="REXO1-like_dom"/>
</dbReference>
<dbReference type="InterPro" id="IPR047021">
    <property type="entry name" value="REXO1/3/4-like"/>
</dbReference>
<dbReference type="OrthoDB" id="3996471at2759"/>
<dbReference type="SUPFAM" id="SSF53098">
    <property type="entry name" value="Ribonuclease H-like"/>
    <property type="match status" value="1"/>
</dbReference>
<feature type="region of interest" description="Disordered" evidence="9">
    <location>
        <begin position="94"/>
        <end position="158"/>
    </location>
</feature>
<feature type="compositionally biased region" description="Low complexity" evidence="9">
    <location>
        <begin position="131"/>
        <end position="146"/>
    </location>
</feature>